<comment type="caution">
    <text evidence="1">The sequence shown here is derived from an EMBL/GenBank/DDBJ whole genome shotgun (WGS) entry which is preliminary data.</text>
</comment>
<dbReference type="Proteomes" id="UP000663859">
    <property type="component" value="Unassembled WGS sequence"/>
</dbReference>
<reference evidence="1" key="1">
    <citation type="submission" date="2021-02" db="EMBL/GenBank/DDBJ databases">
        <authorList>
            <person name="Cremers G."/>
            <person name="Picone N."/>
        </authorList>
    </citation>
    <scope>NUCLEOTIDE SEQUENCE</scope>
    <source>
        <strain evidence="1">PQ17</strain>
    </source>
</reference>
<gene>
    <name evidence="1" type="ORF">MPNT_360001</name>
</gene>
<keyword evidence="2" id="KW-1185">Reference proteome</keyword>
<accession>A0A8J2FSR4</accession>
<evidence type="ECO:0000313" key="1">
    <source>
        <dbReference type="EMBL" id="CAF0700369.1"/>
    </source>
</evidence>
<protein>
    <submittedName>
        <fullName evidence="1">Uncharacterized protein</fullName>
    </submittedName>
</protein>
<organism evidence="1 2">
    <name type="scientific">Candidatus Methylacidithermus pantelleriae</name>
    <dbReference type="NCBI Taxonomy" id="2744239"/>
    <lineage>
        <taxon>Bacteria</taxon>
        <taxon>Pseudomonadati</taxon>
        <taxon>Verrucomicrobiota</taxon>
        <taxon>Methylacidiphilae</taxon>
        <taxon>Methylacidiphilales</taxon>
        <taxon>Methylacidiphilaceae</taxon>
        <taxon>Candidatus Methylacidithermus</taxon>
    </lineage>
</organism>
<proteinExistence type="predicted"/>
<sequence>MCKRLDWSVNSKFIHCCTTQSQEGYRGSSVVLFLPRATLQPFVVVHGINPEARIKT</sequence>
<dbReference type="AlphaFoldDB" id="A0A8J2FSR4"/>
<name>A0A8J2FSR4_9BACT</name>
<evidence type="ECO:0000313" key="2">
    <source>
        <dbReference type="Proteomes" id="UP000663859"/>
    </source>
</evidence>
<dbReference type="EMBL" id="CAJNOB010000030">
    <property type="protein sequence ID" value="CAF0700369.1"/>
    <property type="molecule type" value="Genomic_DNA"/>
</dbReference>